<accession>A0A1C6WVZ6</accession>
<name>A0A1C6WVZ6_PLACU</name>
<sequence length="288" mass="33521">MDTLCKAISVYDKKITLKWNNSSLVINLNDTKNQYCTDEGGKGECFPYGAVISIFFIKMLENINGNDLNKKKFGEYVILWLFYKLNQKKENEISNLSDFHKKYIKENENHIDKINGDGSYNSYLDIINKKQYLMSMDIKEMSRLYDALEALCKLYTECDEKKKSYTNCSKDAQDFANNFENLNQDSSIIGNNSYREILSNLFNDYDDFKNSCAKKCIQCTDLPTLSEIKTPSSSSVASKIIPVLLTFSIPFFLGVAYKYSLFGFDKRLQRIYPREKLKKIKKKMNRYI</sequence>
<organism evidence="2">
    <name type="scientific">Plasmodium chabaudi chabaudi</name>
    <dbReference type="NCBI Taxonomy" id="31271"/>
    <lineage>
        <taxon>Eukaryota</taxon>
        <taxon>Sar</taxon>
        <taxon>Alveolata</taxon>
        <taxon>Apicomplexa</taxon>
        <taxon>Aconoidasida</taxon>
        <taxon>Haemosporida</taxon>
        <taxon>Plasmodiidae</taxon>
        <taxon>Plasmodium</taxon>
        <taxon>Plasmodium (Vinckeia)</taxon>
    </lineage>
</organism>
<dbReference type="EMBL" id="FMIL01000446">
    <property type="protein sequence ID" value="SCL93936.1"/>
    <property type="molecule type" value="Genomic_DNA"/>
</dbReference>
<gene>
    <name evidence="2" type="ORF">PCHAJ_000539900</name>
</gene>
<dbReference type="AlphaFoldDB" id="A0A1C6WVZ6"/>
<protein>
    <submittedName>
        <fullName evidence="2">Plasmodium variant antigen protein Cir/Yir/Bir, putative</fullName>
    </submittedName>
</protein>
<keyword evidence="1" id="KW-0472">Membrane</keyword>
<feature type="transmembrane region" description="Helical" evidence="1">
    <location>
        <begin position="240"/>
        <end position="260"/>
    </location>
</feature>
<dbReference type="InterPro" id="IPR006477">
    <property type="entry name" value="Yir_bir_cir"/>
</dbReference>
<dbReference type="NCBIfam" id="TIGR01590">
    <property type="entry name" value="yir-bir-cir_Pla"/>
    <property type="match status" value="1"/>
</dbReference>
<proteinExistence type="predicted"/>
<keyword evidence="1" id="KW-1133">Transmembrane helix</keyword>
<keyword evidence="1" id="KW-0812">Transmembrane</keyword>
<evidence type="ECO:0000313" key="2">
    <source>
        <dbReference type="EMBL" id="SCL93936.1"/>
    </source>
</evidence>
<dbReference type="Pfam" id="PF06022">
    <property type="entry name" value="Cir_Bir_Yir"/>
    <property type="match status" value="1"/>
</dbReference>
<dbReference type="Proteomes" id="UP000507163">
    <property type="component" value="Unassembled WGS sequence"/>
</dbReference>
<evidence type="ECO:0000256" key="1">
    <source>
        <dbReference type="SAM" id="Phobius"/>
    </source>
</evidence>
<reference evidence="2" key="1">
    <citation type="submission" date="2016-08" db="EMBL/GenBank/DDBJ databases">
        <authorList>
            <consortium name="Pathogen Informatics"/>
        </authorList>
    </citation>
    <scope>NUCLEOTIDE SEQUENCE</scope>
    <source>
        <strain evidence="2">AJ</strain>
    </source>
</reference>